<sequence length="142" mass="16725">MVICDCGYPTHVRTSWTNNNPGYKLWVCSWLDKEICTHSKQVIPGLLRSKNLFEAELSAKILEARRWKLMFISSWHMVRALPILKSFLIKLEPHQRVDVYVVSKYHEVKITFDYHMIWNHVRPPLIFPNNHVIGIVQSINAQ</sequence>
<dbReference type="EMBL" id="JARYMX010000001">
    <property type="protein sequence ID" value="KAJ9564162.1"/>
    <property type="molecule type" value="Genomic_DNA"/>
</dbReference>
<keyword evidence="2" id="KW-1185">Reference proteome</keyword>
<proteinExistence type="predicted"/>
<dbReference type="AlphaFoldDB" id="A0AA38U6S1"/>
<name>A0AA38U6S1_9ASTR</name>
<organism evidence="1 2">
    <name type="scientific">Centaurea solstitialis</name>
    <name type="common">yellow star-thistle</name>
    <dbReference type="NCBI Taxonomy" id="347529"/>
    <lineage>
        <taxon>Eukaryota</taxon>
        <taxon>Viridiplantae</taxon>
        <taxon>Streptophyta</taxon>
        <taxon>Embryophyta</taxon>
        <taxon>Tracheophyta</taxon>
        <taxon>Spermatophyta</taxon>
        <taxon>Magnoliopsida</taxon>
        <taxon>eudicotyledons</taxon>
        <taxon>Gunneridae</taxon>
        <taxon>Pentapetalae</taxon>
        <taxon>asterids</taxon>
        <taxon>campanulids</taxon>
        <taxon>Asterales</taxon>
        <taxon>Asteraceae</taxon>
        <taxon>Carduoideae</taxon>
        <taxon>Cardueae</taxon>
        <taxon>Centaureinae</taxon>
        <taxon>Centaurea</taxon>
    </lineage>
</organism>
<dbReference type="Proteomes" id="UP001172457">
    <property type="component" value="Chromosome 1"/>
</dbReference>
<accession>A0AA38U6S1</accession>
<reference evidence="1" key="1">
    <citation type="submission" date="2023-03" db="EMBL/GenBank/DDBJ databases">
        <title>Chromosome-scale reference genome and RAD-based genetic map of yellow starthistle (Centaurea solstitialis) reveal putative structural variation and QTLs associated with invader traits.</title>
        <authorList>
            <person name="Reatini B."/>
            <person name="Cang F.A."/>
            <person name="Jiang Q."/>
            <person name="Mckibben M.T.W."/>
            <person name="Barker M.S."/>
            <person name="Rieseberg L.H."/>
            <person name="Dlugosch K.M."/>
        </authorList>
    </citation>
    <scope>NUCLEOTIDE SEQUENCE</scope>
    <source>
        <strain evidence="1">CAN-66</strain>
        <tissue evidence="1">Leaf</tissue>
    </source>
</reference>
<comment type="caution">
    <text evidence="1">The sequence shown here is derived from an EMBL/GenBank/DDBJ whole genome shotgun (WGS) entry which is preliminary data.</text>
</comment>
<gene>
    <name evidence="1" type="ORF">OSB04_000128</name>
</gene>
<evidence type="ECO:0000313" key="1">
    <source>
        <dbReference type="EMBL" id="KAJ9564162.1"/>
    </source>
</evidence>
<protein>
    <submittedName>
        <fullName evidence="1">Uncharacterized protein</fullName>
    </submittedName>
</protein>
<evidence type="ECO:0000313" key="2">
    <source>
        <dbReference type="Proteomes" id="UP001172457"/>
    </source>
</evidence>